<evidence type="ECO:0000256" key="2">
    <source>
        <dbReference type="ARBA" id="ARBA00023002"/>
    </source>
</evidence>
<comment type="similarity">
    <text evidence="1">Belongs to the ornithine cyclodeaminase/mu-crystallin family.</text>
</comment>
<dbReference type="InterPro" id="IPR023401">
    <property type="entry name" value="ODC_N"/>
</dbReference>
<name>A0A1M5PW26_9FIRM</name>
<dbReference type="OrthoDB" id="9792005at2"/>
<proteinExistence type="inferred from homology"/>
<dbReference type="FunFam" id="3.30.1780.10:FF:000002">
    <property type="entry name" value="Ornithine cyclodeaminase"/>
    <property type="match status" value="1"/>
</dbReference>
<evidence type="ECO:0000256" key="7">
    <source>
        <dbReference type="ARBA" id="ARBA00070669"/>
    </source>
</evidence>
<dbReference type="GO" id="GO:0016491">
    <property type="term" value="F:oxidoreductase activity"/>
    <property type="evidence" value="ECO:0007669"/>
    <property type="project" value="UniProtKB-KW"/>
</dbReference>
<dbReference type="FunFam" id="3.40.50.720:FF:000311">
    <property type="entry name" value="Ornithine cyclodeaminase"/>
    <property type="match status" value="1"/>
</dbReference>
<comment type="catalytic activity">
    <reaction evidence="5">
        <text>L-proline + NADP(+) = 1-pyrroline-2-carboxylate + NADPH + H(+)</text>
        <dbReference type="Rhea" id="RHEA:20317"/>
        <dbReference type="ChEBI" id="CHEBI:15378"/>
        <dbReference type="ChEBI" id="CHEBI:39785"/>
        <dbReference type="ChEBI" id="CHEBI:57783"/>
        <dbReference type="ChEBI" id="CHEBI:58349"/>
        <dbReference type="ChEBI" id="CHEBI:60039"/>
        <dbReference type="EC" id="1.5.1.49"/>
    </reaction>
</comment>
<evidence type="ECO:0000313" key="9">
    <source>
        <dbReference type="EMBL" id="SHH05876.1"/>
    </source>
</evidence>
<accession>A0A1M5PW26</accession>
<evidence type="ECO:0000256" key="8">
    <source>
        <dbReference type="ARBA" id="ARBA00078572"/>
    </source>
</evidence>
<comment type="catalytic activity">
    <reaction evidence="4">
        <text>L-proline + NAD(+) = 1-pyrroline-2-carboxylate + NADH + H(+)</text>
        <dbReference type="Rhea" id="RHEA:20321"/>
        <dbReference type="ChEBI" id="CHEBI:15378"/>
        <dbReference type="ChEBI" id="CHEBI:39785"/>
        <dbReference type="ChEBI" id="CHEBI:57540"/>
        <dbReference type="ChEBI" id="CHEBI:57945"/>
        <dbReference type="ChEBI" id="CHEBI:60039"/>
        <dbReference type="EC" id="1.5.1.49"/>
    </reaction>
</comment>
<keyword evidence="2" id="KW-0560">Oxidoreductase</keyword>
<dbReference type="AlphaFoldDB" id="A0A1M5PW26"/>
<evidence type="ECO:0000256" key="3">
    <source>
        <dbReference type="ARBA" id="ARBA00023027"/>
    </source>
</evidence>
<dbReference type="NCBIfam" id="NF006379">
    <property type="entry name" value="PRK08618.1"/>
    <property type="match status" value="1"/>
</dbReference>
<dbReference type="Pfam" id="PF02423">
    <property type="entry name" value="OCD_Mu_crystall"/>
    <property type="match status" value="1"/>
</dbReference>
<dbReference type="InterPro" id="IPR036291">
    <property type="entry name" value="NAD(P)-bd_dom_sf"/>
</dbReference>
<keyword evidence="10" id="KW-1185">Reference proteome</keyword>
<keyword evidence="3" id="KW-0520">NAD</keyword>
<evidence type="ECO:0000256" key="5">
    <source>
        <dbReference type="ARBA" id="ARBA00052703"/>
    </source>
</evidence>
<dbReference type="Proteomes" id="UP000243255">
    <property type="component" value="Unassembled WGS sequence"/>
</dbReference>
<gene>
    <name evidence="9" type="ORF">SAMN04488530_11639</name>
</gene>
<dbReference type="InterPro" id="IPR003462">
    <property type="entry name" value="ODC_Mu_crystall"/>
</dbReference>
<dbReference type="EMBL" id="FQWX01000016">
    <property type="protein sequence ID" value="SHH05876.1"/>
    <property type="molecule type" value="Genomic_DNA"/>
</dbReference>
<evidence type="ECO:0000256" key="4">
    <source>
        <dbReference type="ARBA" id="ARBA00050354"/>
    </source>
</evidence>
<sequence length="327" mass="35303">MLLLTKEDIKKVFTMKDAIEADKEAFKIYTNKESEVPLRTNIQAPKEEGTMLFMPGYVEGLDCAGLKIVSVFPKNAEKGKPVIPATVLLMDGITGEVSSVLDGTYITQIRTGAASGAAIDILAKKDAKKGALIGTGGQACAQLEAMITARDLEEVKIFSRNPKKVEEFIEKAKIELSEYKTKFVPASSADEAVEDADVIVTATTSTVPLFDGNKIKKGATISAVGSYQPHMHEFDGTTLKRSDKIYFDSTDAVLSEAGDILTPLAEGIVTKEDFTGELGQVINGSIAGRENDEEIILFKTVGIAVQDIVTAKKIYDKAVENNIGLEW</sequence>
<dbReference type="Gene3D" id="3.40.50.720">
    <property type="entry name" value="NAD(P)-binding Rossmann-like Domain"/>
    <property type="match status" value="1"/>
</dbReference>
<reference evidence="10" key="1">
    <citation type="submission" date="2016-11" db="EMBL/GenBank/DDBJ databases">
        <authorList>
            <person name="Varghese N."/>
            <person name="Submissions S."/>
        </authorList>
    </citation>
    <scope>NUCLEOTIDE SEQUENCE [LARGE SCALE GENOMIC DNA]</scope>
    <source>
        <strain evidence="10">DSM 2635</strain>
    </source>
</reference>
<dbReference type="SUPFAM" id="SSF51735">
    <property type="entry name" value="NAD(P)-binding Rossmann-fold domains"/>
    <property type="match status" value="1"/>
</dbReference>
<evidence type="ECO:0000256" key="6">
    <source>
        <dbReference type="ARBA" id="ARBA00067080"/>
    </source>
</evidence>
<dbReference type="STRING" id="1121321.SAMN04488530_11639"/>
<dbReference type="EC" id="1.5.1.49" evidence="6"/>
<dbReference type="RefSeq" id="WP_073126244.1">
    <property type="nucleotide sequence ID" value="NZ_BAABCH010000097.1"/>
</dbReference>
<dbReference type="GO" id="GO:0019752">
    <property type="term" value="P:carboxylic acid metabolic process"/>
    <property type="evidence" value="ECO:0007669"/>
    <property type="project" value="UniProtKB-ARBA"/>
</dbReference>
<dbReference type="PANTHER" id="PTHR13812">
    <property type="entry name" value="KETIMINE REDUCTASE MU-CRYSTALLIN"/>
    <property type="match status" value="1"/>
</dbReference>
<dbReference type="PIRSF" id="PIRSF001439">
    <property type="entry name" value="CryM"/>
    <property type="match status" value="1"/>
</dbReference>
<dbReference type="PANTHER" id="PTHR13812:SF19">
    <property type="entry name" value="KETIMINE REDUCTASE MU-CRYSTALLIN"/>
    <property type="match status" value="1"/>
</dbReference>
<evidence type="ECO:0000313" key="10">
    <source>
        <dbReference type="Proteomes" id="UP000243255"/>
    </source>
</evidence>
<dbReference type="Gene3D" id="3.30.1780.10">
    <property type="entry name" value="ornithine cyclodeaminase, domain 1"/>
    <property type="match status" value="1"/>
</dbReference>
<evidence type="ECO:0000256" key="1">
    <source>
        <dbReference type="ARBA" id="ARBA00008903"/>
    </source>
</evidence>
<protein>
    <recommendedName>
        <fullName evidence="7">Delta(1)-pyrroline-2-carboxylate reductase</fullName>
        <ecNumber evidence="6">1.5.1.49</ecNumber>
    </recommendedName>
    <alternativeName>
        <fullName evidence="8">Proline ketimine reductase</fullName>
    </alternativeName>
</protein>
<organism evidence="9 10">
    <name type="scientific">Asaccharospora irregularis DSM 2635</name>
    <dbReference type="NCBI Taxonomy" id="1121321"/>
    <lineage>
        <taxon>Bacteria</taxon>
        <taxon>Bacillati</taxon>
        <taxon>Bacillota</taxon>
        <taxon>Clostridia</taxon>
        <taxon>Peptostreptococcales</taxon>
        <taxon>Peptostreptococcaceae</taxon>
        <taxon>Asaccharospora</taxon>
    </lineage>
</organism>
<dbReference type="GO" id="GO:0005737">
    <property type="term" value="C:cytoplasm"/>
    <property type="evidence" value="ECO:0007669"/>
    <property type="project" value="TreeGrafter"/>
</dbReference>